<reference evidence="12 13" key="1">
    <citation type="submission" date="2020-08" db="EMBL/GenBank/DDBJ databases">
        <title>Genomic Encyclopedia of Type Strains, Phase IV (KMG-IV): sequencing the most valuable type-strain genomes for metagenomic binning, comparative biology and taxonomic classification.</title>
        <authorList>
            <person name="Goeker M."/>
        </authorList>
    </citation>
    <scope>NUCLEOTIDE SEQUENCE [LARGE SCALE GENOMIC DNA]</scope>
    <source>
        <strain evidence="12 13">DSM 25799</strain>
    </source>
</reference>
<comment type="similarity">
    <text evidence="1 9">Belongs to the GHMP kinase family. IspE subfamily.</text>
</comment>
<evidence type="ECO:0000256" key="7">
    <source>
        <dbReference type="ARBA" id="ARBA00022840"/>
    </source>
</evidence>
<dbReference type="AlphaFoldDB" id="A0A7W8FWK8"/>
<dbReference type="Pfam" id="PF00288">
    <property type="entry name" value="GHMP_kinases_N"/>
    <property type="match status" value="1"/>
</dbReference>
<dbReference type="GO" id="GO:0005524">
    <property type="term" value="F:ATP binding"/>
    <property type="evidence" value="ECO:0007669"/>
    <property type="project" value="UniProtKB-UniRule"/>
</dbReference>
<evidence type="ECO:0000313" key="12">
    <source>
        <dbReference type="EMBL" id="MBB5183386.1"/>
    </source>
</evidence>
<dbReference type="Gene3D" id="3.30.70.890">
    <property type="entry name" value="GHMP kinase, C-terminal domain"/>
    <property type="match status" value="1"/>
</dbReference>
<evidence type="ECO:0000256" key="8">
    <source>
        <dbReference type="ARBA" id="ARBA00032554"/>
    </source>
</evidence>
<proteinExistence type="inferred from homology"/>
<dbReference type="GO" id="GO:0050515">
    <property type="term" value="F:4-(cytidine 5'-diphospho)-2-C-methyl-D-erythritol kinase activity"/>
    <property type="evidence" value="ECO:0007669"/>
    <property type="project" value="UniProtKB-UniRule"/>
</dbReference>
<dbReference type="PANTHER" id="PTHR43527">
    <property type="entry name" value="4-DIPHOSPHOCYTIDYL-2-C-METHYL-D-ERYTHRITOL KINASE, CHLOROPLASTIC"/>
    <property type="match status" value="1"/>
</dbReference>
<keyword evidence="4 9" id="KW-0808">Transferase</keyword>
<name>A0A7W8FWK8_9FIRM</name>
<protein>
    <recommendedName>
        <fullName evidence="3 9">4-diphosphocytidyl-2-C-methyl-D-erythritol kinase</fullName>
        <shortName evidence="9">CMK</shortName>
        <ecNumber evidence="2 9">2.7.1.148</ecNumber>
    </recommendedName>
    <alternativeName>
        <fullName evidence="8 9">4-(cytidine-5'-diphospho)-2-C-methyl-D-erythritol kinase</fullName>
    </alternativeName>
</protein>
<dbReference type="EMBL" id="JACHHK010000005">
    <property type="protein sequence ID" value="MBB5183386.1"/>
    <property type="molecule type" value="Genomic_DNA"/>
</dbReference>
<feature type="binding site" evidence="9">
    <location>
        <begin position="88"/>
        <end position="98"/>
    </location>
    <ligand>
        <name>ATP</name>
        <dbReference type="ChEBI" id="CHEBI:30616"/>
    </ligand>
</feature>
<evidence type="ECO:0000256" key="1">
    <source>
        <dbReference type="ARBA" id="ARBA00009684"/>
    </source>
</evidence>
<evidence type="ECO:0000256" key="3">
    <source>
        <dbReference type="ARBA" id="ARBA00017473"/>
    </source>
</evidence>
<dbReference type="InterPro" id="IPR013750">
    <property type="entry name" value="GHMP_kinase_C_dom"/>
</dbReference>
<feature type="domain" description="GHMP kinase C-terminal" evidence="11">
    <location>
        <begin position="193"/>
        <end position="266"/>
    </location>
</feature>
<gene>
    <name evidence="9" type="primary">ispE</name>
    <name evidence="12" type="ORF">HNQ47_001408</name>
</gene>
<evidence type="ECO:0000256" key="9">
    <source>
        <dbReference type="HAMAP-Rule" id="MF_00061"/>
    </source>
</evidence>
<dbReference type="GO" id="GO:0019288">
    <property type="term" value="P:isopentenyl diphosphate biosynthetic process, methylerythritol 4-phosphate pathway"/>
    <property type="evidence" value="ECO:0007669"/>
    <property type="project" value="UniProtKB-UniRule"/>
</dbReference>
<dbReference type="RefSeq" id="WP_183328680.1">
    <property type="nucleotide sequence ID" value="NZ_JACHHK010000005.1"/>
</dbReference>
<feature type="active site" evidence="9">
    <location>
        <position position="8"/>
    </location>
</feature>
<evidence type="ECO:0000259" key="10">
    <source>
        <dbReference type="Pfam" id="PF00288"/>
    </source>
</evidence>
<dbReference type="PIRSF" id="PIRSF010376">
    <property type="entry name" value="IspE"/>
    <property type="match status" value="1"/>
</dbReference>
<keyword evidence="9" id="KW-0414">Isoprene biosynthesis</keyword>
<dbReference type="SUPFAM" id="SSF55060">
    <property type="entry name" value="GHMP Kinase, C-terminal domain"/>
    <property type="match status" value="1"/>
</dbReference>
<dbReference type="PANTHER" id="PTHR43527:SF2">
    <property type="entry name" value="4-DIPHOSPHOCYTIDYL-2-C-METHYL-D-ERYTHRITOL KINASE, CHLOROPLASTIC"/>
    <property type="match status" value="1"/>
</dbReference>
<dbReference type="Proteomes" id="UP000539953">
    <property type="component" value="Unassembled WGS sequence"/>
</dbReference>
<evidence type="ECO:0000256" key="2">
    <source>
        <dbReference type="ARBA" id="ARBA00012052"/>
    </source>
</evidence>
<organism evidence="12 13">
    <name type="scientific">Catenisphaera adipataccumulans</name>
    <dbReference type="NCBI Taxonomy" id="700500"/>
    <lineage>
        <taxon>Bacteria</taxon>
        <taxon>Bacillati</taxon>
        <taxon>Bacillota</taxon>
        <taxon>Erysipelotrichia</taxon>
        <taxon>Erysipelotrichales</taxon>
        <taxon>Erysipelotrichaceae</taxon>
        <taxon>Catenisphaera</taxon>
    </lineage>
</organism>
<comment type="pathway">
    <text evidence="9">Isoprenoid biosynthesis; isopentenyl diphosphate biosynthesis via DXP pathway; isopentenyl diphosphate from 1-deoxy-D-xylulose 5-phosphate: step 3/6.</text>
</comment>
<keyword evidence="6 9" id="KW-0418">Kinase</keyword>
<evidence type="ECO:0000256" key="4">
    <source>
        <dbReference type="ARBA" id="ARBA00022679"/>
    </source>
</evidence>
<keyword evidence="7 9" id="KW-0067">ATP-binding</keyword>
<dbReference type="InterPro" id="IPR014721">
    <property type="entry name" value="Ribsml_uS5_D2-typ_fold_subgr"/>
</dbReference>
<dbReference type="Gene3D" id="3.30.230.10">
    <property type="match status" value="1"/>
</dbReference>
<keyword evidence="5 9" id="KW-0547">Nucleotide-binding</keyword>
<accession>A0A7W8FWK8</accession>
<evidence type="ECO:0000259" key="11">
    <source>
        <dbReference type="Pfam" id="PF08544"/>
    </source>
</evidence>
<evidence type="ECO:0000256" key="5">
    <source>
        <dbReference type="ARBA" id="ARBA00022741"/>
    </source>
</evidence>
<dbReference type="EC" id="2.7.1.148" evidence="2 9"/>
<sequence>MRVYAPGKVNLALDVIGRRPDGYHELDMVMAPISLYNVLDIVPARHTVISCTNGDIPAENTMKKMLCILKERFPALPGFTVIIDEYIPMKAGLAGASANAAAVLRGINQLEHLNLSEAQMIEIGKHVGADVPFCIVNRLARVKGIGEKISVFCPQWTTNALLVKPDVGVSTPEAFRLWHEQAPLHPSVDDVQKAIAENDADLFHRAMGNALEPVAERQLPVITEIKNGMMKAGLHRAMMTGSGSTIMGFGNVEIMKKLKEEWKQKYSFVDIVKIGGDAWPIQL</sequence>
<dbReference type="SUPFAM" id="SSF54211">
    <property type="entry name" value="Ribosomal protein S5 domain 2-like"/>
    <property type="match status" value="1"/>
</dbReference>
<dbReference type="InterPro" id="IPR036554">
    <property type="entry name" value="GHMP_kinase_C_sf"/>
</dbReference>
<comment type="function">
    <text evidence="9">Catalyzes the phosphorylation of the position 2 hydroxy group of 4-diphosphocytidyl-2C-methyl-D-erythritol.</text>
</comment>
<evidence type="ECO:0000313" key="13">
    <source>
        <dbReference type="Proteomes" id="UP000539953"/>
    </source>
</evidence>
<dbReference type="NCBIfam" id="TIGR00154">
    <property type="entry name" value="ispE"/>
    <property type="match status" value="1"/>
</dbReference>
<dbReference type="HAMAP" id="MF_00061">
    <property type="entry name" value="IspE"/>
    <property type="match status" value="1"/>
</dbReference>
<dbReference type="InterPro" id="IPR020568">
    <property type="entry name" value="Ribosomal_Su5_D2-typ_SF"/>
</dbReference>
<feature type="domain" description="GHMP kinase N-terminal" evidence="10">
    <location>
        <begin position="60"/>
        <end position="136"/>
    </location>
</feature>
<dbReference type="InterPro" id="IPR006204">
    <property type="entry name" value="GHMP_kinase_N_dom"/>
</dbReference>
<evidence type="ECO:0000256" key="6">
    <source>
        <dbReference type="ARBA" id="ARBA00022777"/>
    </source>
</evidence>
<keyword evidence="13" id="KW-1185">Reference proteome</keyword>
<dbReference type="InterPro" id="IPR004424">
    <property type="entry name" value="IspE"/>
</dbReference>
<dbReference type="UniPathway" id="UPA00056">
    <property type="reaction ID" value="UER00094"/>
</dbReference>
<dbReference type="GO" id="GO:0016114">
    <property type="term" value="P:terpenoid biosynthetic process"/>
    <property type="evidence" value="ECO:0007669"/>
    <property type="project" value="UniProtKB-UniRule"/>
</dbReference>
<comment type="caution">
    <text evidence="12">The sequence shown here is derived from an EMBL/GenBank/DDBJ whole genome shotgun (WGS) entry which is preliminary data.</text>
</comment>
<feature type="active site" evidence="9">
    <location>
        <position position="130"/>
    </location>
</feature>
<comment type="catalytic activity">
    <reaction evidence="9">
        <text>4-CDP-2-C-methyl-D-erythritol + ATP = 4-CDP-2-C-methyl-D-erythritol 2-phosphate + ADP + H(+)</text>
        <dbReference type="Rhea" id="RHEA:18437"/>
        <dbReference type="ChEBI" id="CHEBI:15378"/>
        <dbReference type="ChEBI" id="CHEBI:30616"/>
        <dbReference type="ChEBI" id="CHEBI:57823"/>
        <dbReference type="ChEBI" id="CHEBI:57919"/>
        <dbReference type="ChEBI" id="CHEBI:456216"/>
        <dbReference type="EC" id="2.7.1.148"/>
    </reaction>
</comment>
<dbReference type="Pfam" id="PF08544">
    <property type="entry name" value="GHMP_kinases_C"/>
    <property type="match status" value="1"/>
</dbReference>